<dbReference type="AlphaFoldDB" id="A0A5R9J880"/>
<keyword evidence="3" id="KW-1185">Reference proteome</keyword>
<feature type="region of interest" description="Disordered" evidence="1">
    <location>
        <begin position="48"/>
        <end position="72"/>
    </location>
</feature>
<evidence type="ECO:0000313" key="3">
    <source>
        <dbReference type="Proteomes" id="UP000305654"/>
    </source>
</evidence>
<evidence type="ECO:0000313" key="2">
    <source>
        <dbReference type="EMBL" id="TLU73824.1"/>
    </source>
</evidence>
<dbReference type="OrthoDB" id="7743649at2"/>
<gene>
    <name evidence="2" type="ORF">FE263_00880</name>
</gene>
<dbReference type="EMBL" id="VCDI01000001">
    <property type="protein sequence ID" value="TLU73824.1"/>
    <property type="molecule type" value="Genomic_DNA"/>
</dbReference>
<reference evidence="2 3" key="1">
    <citation type="submission" date="2019-05" db="EMBL/GenBank/DDBJ databases">
        <authorList>
            <person name="Pankratov T."/>
            <person name="Grouzdev D."/>
        </authorList>
    </citation>
    <scope>NUCLEOTIDE SEQUENCE [LARGE SCALE GENOMIC DNA]</scope>
    <source>
        <strain evidence="2 3">KEBCLARHB70R</strain>
    </source>
</reference>
<dbReference type="Proteomes" id="UP000305654">
    <property type="component" value="Unassembled WGS sequence"/>
</dbReference>
<organism evidence="2 3">
    <name type="scientific">Lichenicoccus roseus</name>
    <dbReference type="NCBI Taxonomy" id="2683649"/>
    <lineage>
        <taxon>Bacteria</taxon>
        <taxon>Pseudomonadati</taxon>
        <taxon>Pseudomonadota</taxon>
        <taxon>Alphaproteobacteria</taxon>
        <taxon>Acetobacterales</taxon>
        <taxon>Acetobacteraceae</taxon>
        <taxon>Lichenicoccus</taxon>
    </lineage>
</organism>
<proteinExistence type="predicted"/>
<dbReference type="RefSeq" id="WP_138324077.1">
    <property type="nucleotide sequence ID" value="NZ_VCDI01000001.1"/>
</dbReference>
<evidence type="ECO:0000256" key="1">
    <source>
        <dbReference type="SAM" id="MobiDB-lite"/>
    </source>
</evidence>
<sequence length="188" mass="19005">MSDAPANPITIPIMSDTIREVQGIMPDEGMLQNATQALLSAGFDRHDLSLPAARPPLQEATPDQGAENPVDEHDARQARTLANSTIGVAGAMIGGLVASVATGGAAIPAAAAAVAAGLGAGGLSQASFQGAANVREQRHDAQGARGELVLAALARDAEREALATKVLTEAGATRVETVEKTGNLTRIA</sequence>
<comment type="caution">
    <text evidence="2">The sequence shown here is derived from an EMBL/GenBank/DDBJ whole genome shotgun (WGS) entry which is preliminary data.</text>
</comment>
<accession>A0A5R9J880</accession>
<protein>
    <submittedName>
        <fullName evidence="2">Uncharacterized protein</fullName>
    </submittedName>
</protein>
<name>A0A5R9J880_9PROT</name>